<evidence type="ECO:0000313" key="3">
    <source>
        <dbReference type="Proteomes" id="UP001227192"/>
    </source>
</evidence>
<proteinExistence type="predicted"/>
<organism evidence="2 3">
    <name type="scientific">Penicillium thymicola</name>
    <dbReference type="NCBI Taxonomy" id="293382"/>
    <lineage>
        <taxon>Eukaryota</taxon>
        <taxon>Fungi</taxon>
        <taxon>Dikarya</taxon>
        <taxon>Ascomycota</taxon>
        <taxon>Pezizomycotina</taxon>
        <taxon>Eurotiomycetes</taxon>
        <taxon>Eurotiomycetidae</taxon>
        <taxon>Eurotiales</taxon>
        <taxon>Aspergillaceae</taxon>
        <taxon>Penicillium</taxon>
    </lineage>
</organism>
<comment type="caution">
    <text evidence="2">The sequence shown here is derived from an EMBL/GenBank/DDBJ whole genome shotgun (WGS) entry which is preliminary data.</text>
</comment>
<dbReference type="Proteomes" id="UP001227192">
    <property type="component" value="Unassembled WGS sequence"/>
</dbReference>
<evidence type="ECO:0000256" key="1">
    <source>
        <dbReference type="SAM" id="MobiDB-lite"/>
    </source>
</evidence>
<accession>A0AAI9T607</accession>
<name>A0AAI9T607_PENTH</name>
<gene>
    <name evidence="2" type="ORF">VN97_g12547</name>
</gene>
<reference evidence="2" key="2">
    <citation type="journal article" date="2016" name="Fungal Biol.">
        <title>Ochratoxin A production by Penicillium thymicola.</title>
        <authorList>
            <person name="Nguyen H.D.T."/>
            <person name="McMullin D.R."/>
            <person name="Ponomareva E."/>
            <person name="Riley R."/>
            <person name="Pomraning K.R."/>
            <person name="Baker S.E."/>
            <person name="Seifert K.A."/>
        </authorList>
    </citation>
    <scope>NUCLEOTIDE SEQUENCE</scope>
    <source>
        <strain evidence="2">DAOM 180753</strain>
    </source>
</reference>
<feature type="compositionally biased region" description="Basic and acidic residues" evidence="1">
    <location>
        <begin position="71"/>
        <end position="89"/>
    </location>
</feature>
<feature type="region of interest" description="Disordered" evidence="1">
    <location>
        <begin position="67"/>
        <end position="89"/>
    </location>
</feature>
<sequence>MTISCLCTFCMELPYKRYLILEFCYPLKICYRVWPTNTGSLNGQYLMNCYQFRPRLYPTVAFLVSPHPQGSRRDMDNMDNGSERDLFTV</sequence>
<evidence type="ECO:0000313" key="2">
    <source>
        <dbReference type="EMBL" id="KAJ9480969.1"/>
    </source>
</evidence>
<protein>
    <submittedName>
        <fullName evidence="2">Uncharacterized protein</fullName>
    </submittedName>
</protein>
<keyword evidence="3" id="KW-1185">Reference proteome</keyword>
<dbReference type="AlphaFoldDB" id="A0AAI9T607"/>
<reference evidence="2" key="1">
    <citation type="submission" date="2015-06" db="EMBL/GenBank/DDBJ databases">
        <authorList>
            <person name="Nguyen H."/>
        </authorList>
    </citation>
    <scope>NUCLEOTIDE SEQUENCE</scope>
    <source>
        <strain evidence="2">DAOM 180753</strain>
    </source>
</reference>
<dbReference type="EMBL" id="LACB01000982">
    <property type="protein sequence ID" value="KAJ9480969.1"/>
    <property type="molecule type" value="Genomic_DNA"/>
</dbReference>